<dbReference type="OrthoDB" id="1751344at2759"/>
<evidence type="ECO:0000259" key="2">
    <source>
        <dbReference type="Pfam" id="PF14111"/>
    </source>
</evidence>
<dbReference type="Proteomes" id="UP000657918">
    <property type="component" value="Unassembled WGS sequence"/>
</dbReference>
<gene>
    <name evidence="3" type="ORF">SADUNF_Sadunf03G0169100</name>
</gene>
<dbReference type="InterPro" id="IPR040256">
    <property type="entry name" value="At4g02000-like"/>
</dbReference>
<feature type="domain" description="DUF4283" evidence="2">
    <location>
        <begin position="324"/>
        <end position="407"/>
    </location>
</feature>
<dbReference type="InterPro" id="IPR025558">
    <property type="entry name" value="DUF4283"/>
</dbReference>
<proteinExistence type="predicted"/>
<dbReference type="PANTHER" id="PTHR31286:SF99">
    <property type="entry name" value="DUF4283 DOMAIN-CONTAINING PROTEIN"/>
    <property type="match status" value="1"/>
</dbReference>
<organism evidence="3 4">
    <name type="scientific">Salix dunnii</name>
    <dbReference type="NCBI Taxonomy" id="1413687"/>
    <lineage>
        <taxon>Eukaryota</taxon>
        <taxon>Viridiplantae</taxon>
        <taxon>Streptophyta</taxon>
        <taxon>Embryophyta</taxon>
        <taxon>Tracheophyta</taxon>
        <taxon>Spermatophyta</taxon>
        <taxon>Magnoliopsida</taxon>
        <taxon>eudicotyledons</taxon>
        <taxon>Gunneridae</taxon>
        <taxon>Pentapetalae</taxon>
        <taxon>rosids</taxon>
        <taxon>fabids</taxon>
        <taxon>Malpighiales</taxon>
        <taxon>Salicaceae</taxon>
        <taxon>Saliceae</taxon>
        <taxon>Salix</taxon>
    </lineage>
</organism>
<accession>A0A835N5C3</accession>
<evidence type="ECO:0000313" key="3">
    <source>
        <dbReference type="EMBL" id="KAF9686539.1"/>
    </source>
</evidence>
<feature type="compositionally biased region" description="Basic and acidic residues" evidence="1">
    <location>
        <begin position="147"/>
        <end position="162"/>
    </location>
</feature>
<dbReference type="PANTHER" id="PTHR31286">
    <property type="entry name" value="GLYCINE-RICH CELL WALL STRUCTURAL PROTEIN 1.8-LIKE"/>
    <property type="match status" value="1"/>
</dbReference>
<dbReference type="Pfam" id="PF14111">
    <property type="entry name" value="DUF4283"/>
    <property type="match status" value="1"/>
</dbReference>
<name>A0A835N5C3_9ROSI</name>
<keyword evidence="4" id="KW-1185">Reference proteome</keyword>
<reference evidence="3 4" key="1">
    <citation type="submission" date="2020-10" db="EMBL/GenBank/DDBJ databases">
        <title>Plant Genome Project.</title>
        <authorList>
            <person name="Zhang R.-G."/>
        </authorList>
    </citation>
    <scope>NUCLEOTIDE SEQUENCE [LARGE SCALE GENOMIC DNA]</scope>
    <source>
        <strain evidence="3">FAFU-HL-1</strain>
        <tissue evidence="3">Leaf</tissue>
    </source>
</reference>
<comment type="caution">
    <text evidence="3">The sequence shown here is derived from an EMBL/GenBank/DDBJ whole genome shotgun (WGS) entry which is preliminary data.</text>
</comment>
<dbReference type="EMBL" id="JADGMS010000003">
    <property type="protein sequence ID" value="KAF9686539.1"/>
    <property type="molecule type" value="Genomic_DNA"/>
</dbReference>
<dbReference type="AlphaFoldDB" id="A0A835N5C3"/>
<sequence length="521" mass="58650">MMKQQQIPKNLATPKHTEGLSEVASMVGRPLSCDDMTLGCKRLDYARLCVEVDATLPFIHTFELELCNETREIHVQYEWKPKRCEKCQVFGHSCLPQGSKIAQPSQKVTEDEPLVTNLGHSSQLSASNGAQPLDTQQLISDAQPTQKVRDDELPDTDSKESEGLDGSYDTEGQIFSDGSDESSSSAETHPSDVRDVRTLPLESPLCTTSKQMSPPSFVEIGSTCWAPITKPSSTVLAAAPFFTNDDKGFTLVTRKKKKKEITTSRAPHTFTTPQRKFVAQAPASSWADRVKVTDAKTRYTLDPIPLQKMGCKIDITEDMLTKHAEQWDRSMVGFFPGYRMNYHSVNTIANHVWKSQGLESVMTTASGFMIFQFQREEQMQEVLERGPWLFGGKAIILQPWHPLFVFDKNRISKLPVWIRLHGLPFSLWSREGLSLVSSMVGRPLSCDEATFNCTRLDFARVCVEIDATQPFVHSFDINTPLSNTPLYIEVEFEWKPLRCAKCQLFGHSCKQAEQEKPKEDA</sequence>
<evidence type="ECO:0000256" key="1">
    <source>
        <dbReference type="SAM" id="MobiDB-lite"/>
    </source>
</evidence>
<feature type="region of interest" description="Disordered" evidence="1">
    <location>
        <begin position="141"/>
        <end position="198"/>
    </location>
</feature>
<evidence type="ECO:0000313" key="4">
    <source>
        <dbReference type="Proteomes" id="UP000657918"/>
    </source>
</evidence>
<protein>
    <recommendedName>
        <fullName evidence="2">DUF4283 domain-containing protein</fullName>
    </recommendedName>
</protein>